<accession>A0A2D2C1Z9</accession>
<reference evidence="1 2" key="1">
    <citation type="submission" date="2017-10" db="EMBL/GenBank/DDBJ databases">
        <title>Complete genome sequence of Paracoccus yeei TT13 isolated from human skin.</title>
        <authorList>
            <person name="Lee K."/>
            <person name="Lim J.Y."/>
            <person name="Hwang I."/>
        </authorList>
    </citation>
    <scope>NUCLEOTIDE SEQUENCE [LARGE SCALE GENOMIC DNA]</scope>
    <source>
        <strain evidence="1 2">TT13</strain>
    </source>
</reference>
<dbReference type="GeneID" id="78898491"/>
<dbReference type="PIRSF" id="PIRSF030771">
    <property type="entry name" value="UCP030771"/>
    <property type="match status" value="1"/>
</dbReference>
<sequence>MKIFVNSGSTATITATRDIVSGELVAEGALVGFAQADAAEGDLVAIVTEGVFQVDVLTATDVELGDVIYLDAGSLTTDATDTVRAGVAYSAGTSDGVTATVNVKINT</sequence>
<evidence type="ECO:0000313" key="1">
    <source>
        <dbReference type="EMBL" id="ATQ56550.1"/>
    </source>
</evidence>
<dbReference type="AlphaFoldDB" id="A0A2D2C1Z9"/>
<evidence type="ECO:0000313" key="2">
    <source>
        <dbReference type="Proteomes" id="UP000229314"/>
    </source>
</evidence>
<organism evidence="1 2">
    <name type="scientific">Paracoccus yeei</name>
    <dbReference type="NCBI Taxonomy" id="147645"/>
    <lineage>
        <taxon>Bacteria</taxon>
        <taxon>Pseudomonadati</taxon>
        <taxon>Pseudomonadota</taxon>
        <taxon>Alphaproteobacteria</taxon>
        <taxon>Rhodobacterales</taxon>
        <taxon>Paracoccaceae</taxon>
        <taxon>Paracoccus</taxon>
    </lineage>
</organism>
<gene>
    <name evidence="1" type="ORF">PYTT13_12610</name>
</gene>
<proteinExistence type="predicted"/>
<dbReference type="RefSeq" id="WP_099649344.1">
    <property type="nucleotide sequence ID" value="NZ_CP024422.1"/>
</dbReference>
<dbReference type="Pfam" id="PF09956">
    <property type="entry name" value="Phage_cement_2"/>
    <property type="match status" value="1"/>
</dbReference>
<protein>
    <submittedName>
        <fullName evidence="1">Recombinase RecA</fullName>
    </submittedName>
</protein>
<dbReference type="Proteomes" id="UP000229314">
    <property type="component" value="Chromosome"/>
</dbReference>
<name>A0A2D2C1Z9_9RHOB</name>
<dbReference type="EMBL" id="CP024422">
    <property type="protein sequence ID" value="ATQ56550.1"/>
    <property type="molecule type" value="Genomic_DNA"/>
</dbReference>
<dbReference type="InterPro" id="IPR011231">
    <property type="entry name" value="Phage_VT1-Sakai_H0018"/>
</dbReference>